<protein>
    <submittedName>
        <fullName evidence="2">Uncharacterized protein</fullName>
    </submittedName>
</protein>
<evidence type="ECO:0000313" key="3">
    <source>
        <dbReference type="Proteomes" id="UP000635477"/>
    </source>
</evidence>
<keyword evidence="3" id="KW-1185">Reference proteome</keyword>
<comment type="caution">
    <text evidence="2">The sequence shown here is derived from an EMBL/GenBank/DDBJ whole genome shotgun (WGS) entry which is preliminary data.</text>
</comment>
<dbReference type="EMBL" id="JABEYC010000065">
    <property type="protein sequence ID" value="KAF4983430.1"/>
    <property type="molecule type" value="Genomic_DNA"/>
</dbReference>
<reference evidence="2" key="2">
    <citation type="submission" date="2020-05" db="EMBL/GenBank/DDBJ databases">
        <authorList>
            <person name="Kim H.-S."/>
            <person name="Proctor R.H."/>
            <person name="Brown D.W."/>
        </authorList>
    </citation>
    <scope>NUCLEOTIDE SEQUENCE</scope>
    <source>
        <strain evidence="2">NRRL 22465</strain>
    </source>
</reference>
<evidence type="ECO:0000313" key="2">
    <source>
        <dbReference type="EMBL" id="KAF4983430.1"/>
    </source>
</evidence>
<sequence length="416" mass="46285">MASLSFPSKSARSTKSDGMMAPPALERHARASNHSIEWTHDEECEITDEPFATRSLYFENTRSSPTHQDVTMTDDILYSLGTLQVASPGGECHQLNGANSTNTQPKSVATDLYVCHEPCCRRFGTDYKCKSEYDRHSEAPFHLSAVDINITLLAKMQPSPALIAEQESIRNLRCSATRCPMYGRIFSTAKGFFGHLSKDEHRKNWAVTLAHAVSEDRQTTPEMDDVEYDENKQEWTCLKWGCPRFGYVFTHASNITRHVRGMKHVLAGQDRGTHIAKKTPSFTTPKSATQDPFITPIDMSTVIVNATPLSPSAGRGLSVNRCSTATPRKSLPTSAKRTTPRKTPKAPTASMAVQKRQDDLERRNAELEQRVKILEEKLEKVIGTNNPPETDTQPVGALYQFIKSSFRPKIDGEGGP</sequence>
<organism evidence="2 3">
    <name type="scientific">Fusarium zealandicum</name>
    <dbReference type="NCBI Taxonomy" id="1053134"/>
    <lineage>
        <taxon>Eukaryota</taxon>
        <taxon>Fungi</taxon>
        <taxon>Dikarya</taxon>
        <taxon>Ascomycota</taxon>
        <taxon>Pezizomycotina</taxon>
        <taxon>Sordariomycetes</taxon>
        <taxon>Hypocreomycetidae</taxon>
        <taxon>Hypocreales</taxon>
        <taxon>Nectriaceae</taxon>
        <taxon>Fusarium</taxon>
        <taxon>Fusarium staphyleae species complex</taxon>
    </lineage>
</organism>
<dbReference type="Proteomes" id="UP000635477">
    <property type="component" value="Unassembled WGS sequence"/>
</dbReference>
<name>A0A8H4UTZ9_9HYPO</name>
<feature type="region of interest" description="Disordered" evidence="1">
    <location>
        <begin position="1"/>
        <end position="22"/>
    </location>
</feature>
<dbReference type="OrthoDB" id="4868114at2759"/>
<proteinExistence type="predicted"/>
<feature type="region of interest" description="Disordered" evidence="1">
    <location>
        <begin position="312"/>
        <end position="363"/>
    </location>
</feature>
<dbReference type="AlphaFoldDB" id="A0A8H4UTZ9"/>
<accession>A0A8H4UTZ9</accession>
<gene>
    <name evidence="2" type="ORF">FZEAL_1159</name>
</gene>
<evidence type="ECO:0000256" key="1">
    <source>
        <dbReference type="SAM" id="MobiDB-lite"/>
    </source>
</evidence>
<reference evidence="2" key="1">
    <citation type="journal article" date="2020" name="BMC Genomics">
        <title>Correction to: Identification and distribution of gene clusters required for synthesis of sphingolipid metabolism inhibitors in diverse species of the filamentous fungus Fusarium.</title>
        <authorList>
            <person name="Kim H.S."/>
            <person name="Lohmar J.M."/>
            <person name="Busman M."/>
            <person name="Brown D.W."/>
            <person name="Naumann T.A."/>
            <person name="Divon H.H."/>
            <person name="Lysoe E."/>
            <person name="Uhlig S."/>
            <person name="Proctor R.H."/>
        </authorList>
    </citation>
    <scope>NUCLEOTIDE SEQUENCE</scope>
    <source>
        <strain evidence="2">NRRL 22465</strain>
    </source>
</reference>
<feature type="compositionally biased region" description="Polar residues" evidence="1">
    <location>
        <begin position="1"/>
        <end position="13"/>
    </location>
</feature>